<comment type="subcellular location">
    <subcellularLocation>
        <location evidence="1">Cell membrane</location>
        <topology evidence="1">Single-pass type I membrane protein</topology>
    </subcellularLocation>
</comment>
<keyword evidence="31" id="KW-1185">Reference proteome</keyword>
<feature type="domain" description="Sushi" evidence="29">
    <location>
        <begin position="733"/>
        <end position="794"/>
    </location>
</feature>
<evidence type="ECO:0000256" key="15">
    <source>
        <dbReference type="ARBA" id="ARBA00023157"/>
    </source>
</evidence>
<evidence type="ECO:0000256" key="13">
    <source>
        <dbReference type="ARBA" id="ARBA00022989"/>
    </source>
</evidence>
<feature type="domain" description="EGF-like" evidence="27">
    <location>
        <begin position="137"/>
        <end position="173"/>
    </location>
</feature>
<dbReference type="Pfam" id="PF00008">
    <property type="entry name" value="EGF"/>
    <property type="match status" value="1"/>
</dbReference>
<feature type="disulfide bond" evidence="24">
    <location>
        <begin position="331"/>
        <end position="358"/>
    </location>
</feature>
<sequence>MISLHYFLLGFFMIPCVKTWSYFYSDNTMTYDMARNYCTKYYTDMVAIQNRAENEYLNSILPFNPTYYWIGIRKIKNEWTWVGTNKVLTEEAKNWGPGEPNNGNRNEDCVEMYVKRDPHPGKWNDESCKKKKVALCYIAACNTLSCSGHGECIETINNYTCKCNEGFFGTDCEHVMTCEPLEVPENGSFDCFSPYGNFSYGASCEFQCEEGYIAHPRNTITCSTTGWTSNVPTCEVAKCTSLNEPVNGHIKCAGPFGHFMYNSSCDFSCDEGFELNGNPEIKCMSNSKWDGLEPHCEVTRCPTISFPKNGSVTCSNLNGDFTYDSSCRFTCHDGFVLMGSEHIWCTANGEWTDHIPVCQAIRCELPVEPIHGVMTCSSSGNNLSENTVCQFGCNEGFSLDGSPSVICIAPGQWNEESPKCQPVVCPALSFDEQGSMECIDEFGAFHYNSRCTFICNEGFFLNGSESISCSSSGSWSSDVPTCQAVFCPVPSIPEQGSMECEDEFMGLQYKSKCTFTCDEGFHLIGSESILCTSSRSWSSDAPICQAVVCPVPSIPEQGSMECDDELKGFQYNSKCTFTCNEGFFLNGPESIRCTSSGSWSSDAPTCQALVCQMPSIPEQGSLECEDEFIGLRDISKCTFSCDEGFHLIGSESILCTSTGSWSSDAPTCQAVICQVPSFPEQGSMECDDEITELQYNSKCTFTCNKGFFLNGPESIHCTSSGSWSSDAPTCQAVICQIPSIPEQGSMECDDEFRGHQYDSKCTFTCNKGFFLNGPESIHCTSSGSWSSDAPTCQAVVCPVPSIPEQGSMKCDDEFTGLQYNSKCTFTCNEGFTLIGSESIQCTSFGHWSSDAPICEALECEVLLIPDTGKMNCTHPLGKFKYGSVCEFDCGKGLLNGSSILECDHTGRWSASLPTCEAHTEADKYVKVTIGVAAAASVLSTASLLIWLLKRFRKTAKKFTPSSSCQSLEEAGIYQNTDEYGHGMHDMVDKQP</sequence>
<evidence type="ECO:0000256" key="10">
    <source>
        <dbReference type="ARBA" id="ARBA00022737"/>
    </source>
</evidence>
<feature type="domain" description="Sushi" evidence="29">
    <location>
        <begin position="299"/>
        <end position="360"/>
    </location>
</feature>
<dbReference type="PROSITE" id="PS00615">
    <property type="entry name" value="C_TYPE_LECTIN_1"/>
    <property type="match status" value="1"/>
</dbReference>
<evidence type="ECO:0000256" key="14">
    <source>
        <dbReference type="ARBA" id="ARBA00023136"/>
    </source>
</evidence>
<dbReference type="InterPro" id="IPR000436">
    <property type="entry name" value="Sushi_SCR_CCP_dom"/>
</dbReference>
<feature type="disulfide bond" evidence="24">
    <location>
        <begin position="517"/>
        <end position="544"/>
    </location>
</feature>
<keyword evidence="10" id="KW-0677">Repeat</keyword>
<dbReference type="PROSITE" id="PS50026">
    <property type="entry name" value="EGF_3"/>
    <property type="match status" value="1"/>
</dbReference>
<dbReference type="SUPFAM" id="SSF56436">
    <property type="entry name" value="C-type lectin-like"/>
    <property type="match status" value="1"/>
</dbReference>
<dbReference type="PANTHER" id="PTHR19325">
    <property type="entry name" value="COMPLEMENT COMPONENT-RELATED SUSHI DOMAIN-CONTAINING"/>
    <property type="match status" value="1"/>
</dbReference>
<keyword evidence="5 24" id="KW-0768">Sushi</keyword>
<dbReference type="Pfam" id="PF00059">
    <property type="entry name" value="Lectin_C"/>
    <property type="match status" value="1"/>
</dbReference>
<evidence type="ECO:0000256" key="18">
    <source>
        <dbReference type="ARBA" id="ARBA00040812"/>
    </source>
</evidence>
<evidence type="ECO:0000256" key="9">
    <source>
        <dbReference type="ARBA" id="ARBA00022734"/>
    </source>
</evidence>
<feature type="domain" description="Sushi" evidence="29">
    <location>
        <begin position="423"/>
        <end position="484"/>
    </location>
</feature>
<dbReference type="OrthoDB" id="406096at2759"/>
<evidence type="ECO:0000256" key="2">
    <source>
        <dbReference type="ARBA" id="ARBA00007360"/>
    </source>
</evidence>
<evidence type="ECO:0000256" key="16">
    <source>
        <dbReference type="ARBA" id="ARBA00023180"/>
    </source>
</evidence>
<evidence type="ECO:0000256" key="3">
    <source>
        <dbReference type="ARBA" id="ARBA00022475"/>
    </source>
</evidence>
<dbReference type="InterPro" id="IPR001304">
    <property type="entry name" value="C-type_lectin-like"/>
</dbReference>
<keyword evidence="13 25" id="KW-1133">Transmembrane helix</keyword>
<dbReference type="SMART" id="SM00181">
    <property type="entry name" value="EGF"/>
    <property type="match status" value="1"/>
</dbReference>
<dbReference type="Gene3D" id="3.10.100.10">
    <property type="entry name" value="Mannose-Binding Protein A, subunit A"/>
    <property type="match status" value="1"/>
</dbReference>
<comment type="similarity">
    <text evidence="2">Belongs to the selectin/LECAM family.</text>
</comment>
<keyword evidence="14 25" id="KW-0472">Membrane</keyword>
<feature type="disulfide bond" evidence="23">
    <location>
        <begin position="163"/>
        <end position="172"/>
    </location>
</feature>
<feature type="domain" description="Sushi" evidence="29">
    <location>
        <begin position="609"/>
        <end position="670"/>
    </location>
</feature>
<dbReference type="InterPro" id="IPR050350">
    <property type="entry name" value="Compl-Cell_Adhes-Reg"/>
</dbReference>
<evidence type="ECO:0000256" key="26">
    <source>
        <dbReference type="SAM" id="SignalP"/>
    </source>
</evidence>
<evidence type="ECO:0000256" key="21">
    <source>
        <dbReference type="ARBA" id="ARBA00043124"/>
    </source>
</evidence>
<keyword evidence="7" id="KW-0479">Metal-binding</keyword>
<feature type="domain" description="Sushi" evidence="29">
    <location>
        <begin position="795"/>
        <end position="856"/>
    </location>
</feature>
<dbReference type="PROSITE" id="PS01186">
    <property type="entry name" value="EGF_2"/>
    <property type="match status" value="1"/>
</dbReference>
<dbReference type="SMART" id="SM00034">
    <property type="entry name" value="CLECT"/>
    <property type="match status" value="1"/>
</dbReference>
<dbReference type="CDD" id="cd00054">
    <property type="entry name" value="EGF_CA"/>
    <property type="match status" value="1"/>
</dbReference>
<reference evidence="30" key="2">
    <citation type="submission" date="2025-09" db="UniProtKB">
        <authorList>
            <consortium name="Ensembl"/>
        </authorList>
    </citation>
    <scope>IDENTIFICATION</scope>
</reference>
<dbReference type="InterPro" id="IPR033991">
    <property type="entry name" value="Selectin_CTLD"/>
</dbReference>
<dbReference type="FunFam" id="3.10.100.10:FF:000007">
    <property type="entry name" value="L-selectin"/>
    <property type="match status" value="1"/>
</dbReference>
<dbReference type="PROSITE" id="PS50041">
    <property type="entry name" value="C_TYPE_LECTIN_2"/>
    <property type="match status" value="1"/>
</dbReference>
<dbReference type="Gene3D" id="2.10.70.10">
    <property type="entry name" value="Complement Module, domain 1"/>
    <property type="match status" value="12"/>
</dbReference>
<feature type="domain" description="Sushi" evidence="29">
    <location>
        <begin position="176"/>
        <end position="236"/>
    </location>
</feature>
<feature type="disulfide bond" evidence="24">
    <location>
        <begin position="455"/>
        <end position="482"/>
    </location>
</feature>
<feature type="disulfide bond" evidence="24">
    <location>
        <begin position="641"/>
        <end position="668"/>
    </location>
</feature>
<dbReference type="PROSITE" id="PS00022">
    <property type="entry name" value="EGF_1"/>
    <property type="match status" value="1"/>
</dbReference>
<feature type="domain" description="Sushi" evidence="29">
    <location>
        <begin position="361"/>
        <end position="422"/>
    </location>
</feature>
<dbReference type="SUPFAM" id="SSF57535">
    <property type="entry name" value="Complement control module/SCR domain"/>
    <property type="match status" value="12"/>
</dbReference>
<evidence type="ECO:0000256" key="25">
    <source>
        <dbReference type="SAM" id="Phobius"/>
    </source>
</evidence>
<protein>
    <recommendedName>
        <fullName evidence="18">E-selectin</fullName>
    </recommendedName>
    <alternativeName>
        <fullName evidence="19">CD62 antigen-like family member E</fullName>
    </alternativeName>
    <alternativeName>
        <fullName evidence="20">Endothelial leukocyte adhesion molecule 1</fullName>
    </alternativeName>
    <alternativeName>
        <fullName evidence="21">Leukocyte-endothelial cell adhesion molecule 2</fullName>
    </alternativeName>
</protein>
<accession>A0A8C5QTB4</accession>
<feature type="domain" description="Sushi" evidence="29">
    <location>
        <begin position="485"/>
        <end position="546"/>
    </location>
</feature>
<keyword evidence="9" id="KW-0430">Lectin</keyword>
<name>A0A8C5QTB4_9ANUR</name>
<dbReference type="InterPro" id="IPR000742">
    <property type="entry name" value="EGF"/>
</dbReference>
<evidence type="ECO:0000256" key="8">
    <source>
        <dbReference type="ARBA" id="ARBA00022729"/>
    </source>
</evidence>
<feature type="transmembrane region" description="Helical" evidence="25">
    <location>
        <begin position="924"/>
        <end position="948"/>
    </location>
</feature>
<dbReference type="InterPro" id="IPR035976">
    <property type="entry name" value="Sushi/SCR/CCP_sf"/>
</dbReference>
<feature type="disulfide bond" evidence="24">
    <location>
        <begin position="765"/>
        <end position="792"/>
    </location>
</feature>
<evidence type="ECO:0000256" key="22">
    <source>
        <dbReference type="ARBA" id="ARBA00045695"/>
    </source>
</evidence>
<dbReference type="InterPro" id="IPR002396">
    <property type="entry name" value="Selectin_superfamily"/>
</dbReference>
<feature type="domain" description="Sushi" evidence="29">
    <location>
        <begin position="237"/>
        <end position="298"/>
    </location>
</feature>
<dbReference type="InterPro" id="IPR018378">
    <property type="entry name" value="C-type_lectin_CS"/>
</dbReference>
<feature type="domain" description="Sushi" evidence="29">
    <location>
        <begin position="547"/>
        <end position="608"/>
    </location>
</feature>
<evidence type="ECO:0000259" key="27">
    <source>
        <dbReference type="PROSITE" id="PS50026"/>
    </source>
</evidence>
<dbReference type="Ensembl" id="ENSLLET00000043456.1">
    <property type="protein sequence ID" value="ENSLLEP00000041779.1"/>
    <property type="gene ID" value="ENSLLEG00000026156.1"/>
</dbReference>
<dbReference type="GeneTree" id="ENSGT00940000164633"/>
<evidence type="ECO:0000259" key="28">
    <source>
        <dbReference type="PROSITE" id="PS50041"/>
    </source>
</evidence>
<dbReference type="GO" id="GO:0005886">
    <property type="term" value="C:plasma membrane"/>
    <property type="evidence" value="ECO:0007669"/>
    <property type="project" value="UniProtKB-SubCell"/>
</dbReference>
<keyword evidence="4 23" id="KW-0245">EGF-like domain</keyword>
<dbReference type="InterPro" id="IPR016186">
    <property type="entry name" value="C-type_lectin-like/link_sf"/>
</dbReference>
<dbReference type="PROSITE" id="PS50923">
    <property type="entry name" value="SUSHI"/>
    <property type="match status" value="12"/>
</dbReference>
<reference evidence="30" key="1">
    <citation type="submission" date="2025-08" db="UniProtKB">
        <authorList>
            <consortium name="Ensembl"/>
        </authorList>
    </citation>
    <scope>IDENTIFICATION</scope>
</reference>
<evidence type="ECO:0000256" key="4">
    <source>
        <dbReference type="ARBA" id="ARBA00022536"/>
    </source>
</evidence>
<dbReference type="GO" id="GO:0007155">
    <property type="term" value="P:cell adhesion"/>
    <property type="evidence" value="ECO:0007669"/>
    <property type="project" value="UniProtKB-KW"/>
</dbReference>
<evidence type="ECO:0000256" key="24">
    <source>
        <dbReference type="PROSITE-ProRule" id="PRU00302"/>
    </source>
</evidence>
<comment type="subunit">
    <text evidence="17">Interacts with SELPLG/PSGL1 and PODXL2 through the sialyl Lewis X epitope. SELPLG sulfation appears not to be required for this interaction.</text>
</comment>
<keyword evidence="16" id="KW-0325">Glycoprotein</keyword>
<evidence type="ECO:0000256" key="12">
    <source>
        <dbReference type="ARBA" id="ARBA00022889"/>
    </source>
</evidence>
<evidence type="ECO:0000313" key="30">
    <source>
        <dbReference type="Ensembl" id="ENSLLEP00000041779.1"/>
    </source>
</evidence>
<dbReference type="InterPro" id="IPR016187">
    <property type="entry name" value="CTDL_fold"/>
</dbReference>
<feature type="domain" description="Sushi" evidence="29">
    <location>
        <begin position="671"/>
        <end position="732"/>
    </location>
</feature>
<dbReference type="CDD" id="cd00033">
    <property type="entry name" value="CCP"/>
    <property type="match status" value="12"/>
</dbReference>
<feature type="domain" description="Sushi" evidence="29">
    <location>
        <begin position="857"/>
        <end position="917"/>
    </location>
</feature>
<comment type="caution">
    <text evidence="23">Lacks conserved residue(s) required for the propagation of feature annotation.</text>
</comment>
<dbReference type="SMART" id="SM00032">
    <property type="entry name" value="CCP"/>
    <property type="match status" value="12"/>
</dbReference>
<evidence type="ECO:0000256" key="23">
    <source>
        <dbReference type="PROSITE-ProRule" id="PRU00076"/>
    </source>
</evidence>
<evidence type="ECO:0000259" key="29">
    <source>
        <dbReference type="PROSITE" id="PS50923"/>
    </source>
</evidence>
<keyword evidence="8 26" id="KW-0732">Signal</keyword>
<feature type="disulfide bond" evidence="24">
    <location>
        <begin position="827"/>
        <end position="854"/>
    </location>
</feature>
<evidence type="ECO:0000256" key="20">
    <source>
        <dbReference type="ARBA" id="ARBA00042113"/>
    </source>
</evidence>
<evidence type="ECO:0000313" key="31">
    <source>
        <dbReference type="Proteomes" id="UP000694569"/>
    </source>
</evidence>
<feature type="disulfide bond" evidence="24">
    <location>
        <begin position="703"/>
        <end position="730"/>
    </location>
</feature>
<dbReference type="FunFam" id="2.10.70.10:FF:000001">
    <property type="entry name" value="Selectin P"/>
    <property type="match status" value="10"/>
</dbReference>
<dbReference type="PRINTS" id="PR00343">
    <property type="entry name" value="SELECTIN"/>
</dbReference>
<dbReference type="GO" id="GO:0030246">
    <property type="term" value="F:carbohydrate binding"/>
    <property type="evidence" value="ECO:0007669"/>
    <property type="project" value="UniProtKB-KW"/>
</dbReference>
<feature type="domain" description="C-type lectin" evidence="28">
    <location>
        <begin position="17"/>
        <end position="137"/>
    </location>
</feature>
<dbReference type="Proteomes" id="UP000694569">
    <property type="component" value="Unplaced"/>
</dbReference>
<keyword evidence="6 25" id="KW-0812">Transmembrane</keyword>
<evidence type="ECO:0000256" key="19">
    <source>
        <dbReference type="ARBA" id="ARBA00041401"/>
    </source>
</evidence>
<evidence type="ECO:0000256" key="1">
    <source>
        <dbReference type="ARBA" id="ARBA00004251"/>
    </source>
</evidence>
<dbReference type="GO" id="GO:0046872">
    <property type="term" value="F:metal ion binding"/>
    <property type="evidence" value="ECO:0007669"/>
    <property type="project" value="UniProtKB-KW"/>
</dbReference>
<proteinExistence type="inferred from homology"/>
<feature type="disulfide bond" evidence="24">
    <location>
        <begin position="269"/>
        <end position="296"/>
    </location>
</feature>
<dbReference type="PANTHER" id="PTHR19325:SF493">
    <property type="entry name" value="E-SELECTIN"/>
    <property type="match status" value="1"/>
</dbReference>
<feature type="disulfide bond" evidence="24">
    <location>
        <begin position="579"/>
        <end position="606"/>
    </location>
</feature>
<feature type="signal peptide" evidence="26">
    <location>
        <begin position="1"/>
        <end position="19"/>
    </location>
</feature>
<evidence type="ECO:0000256" key="5">
    <source>
        <dbReference type="ARBA" id="ARBA00022659"/>
    </source>
</evidence>
<keyword evidence="15 23" id="KW-1015">Disulfide bond</keyword>
<dbReference type="Pfam" id="PF00084">
    <property type="entry name" value="Sushi"/>
    <property type="match status" value="12"/>
</dbReference>
<organism evidence="30 31">
    <name type="scientific">Leptobrachium leishanense</name>
    <name type="common">Leishan spiny toad</name>
    <dbReference type="NCBI Taxonomy" id="445787"/>
    <lineage>
        <taxon>Eukaryota</taxon>
        <taxon>Metazoa</taxon>
        <taxon>Chordata</taxon>
        <taxon>Craniata</taxon>
        <taxon>Vertebrata</taxon>
        <taxon>Euteleostomi</taxon>
        <taxon>Amphibia</taxon>
        <taxon>Batrachia</taxon>
        <taxon>Anura</taxon>
        <taxon>Pelobatoidea</taxon>
        <taxon>Megophryidae</taxon>
        <taxon>Leptobrachium</taxon>
    </lineage>
</organism>
<feature type="chain" id="PRO_5034497140" description="E-selectin" evidence="26">
    <location>
        <begin position="20"/>
        <end position="991"/>
    </location>
</feature>
<evidence type="ECO:0000256" key="17">
    <source>
        <dbReference type="ARBA" id="ARBA00038738"/>
    </source>
</evidence>
<dbReference type="AlphaFoldDB" id="A0A8C5QTB4"/>
<evidence type="ECO:0000256" key="11">
    <source>
        <dbReference type="ARBA" id="ARBA00022837"/>
    </source>
</evidence>
<feature type="disulfide bond" evidence="24">
    <location>
        <begin position="859"/>
        <end position="902"/>
    </location>
</feature>
<evidence type="ECO:0000256" key="6">
    <source>
        <dbReference type="ARBA" id="ARBA00022692"/>
    </source>
</evidence>
<evidence type="ECO:0000256" key="7">
    <source>
        <dbReference type="ARBA" id="ARBA00022723"/>
    </source>
</evidence>
<comment type="function">
    <text evidence="22">Cell-surface glycoprotein having a role in immunoadhesion. Mediates in the adhesion of blood neutrophils in cytokine-activated endothelium through interaction with SELPLG/PSGL1. May have a role in capillary morphogenesis.</text>
</comment>
<dbReference type="FunFam" id="2.10.25.10:FF:000176">
    <property type="entry name" value="Selectin P"/>
    <property type="match status" value="1"/>
</dbReference>
<dbReference type="CDD" id="cd03592">
    <property type="entry name" value="CLECT_selectins_like"/>
    <property type="match status" value="1"/>
</dbReference>
<keyword evidence="12" id="KW-0130">Cell adhesion</keyword>
<keyword evidence="3" id="KW-1003">Cell membrane</keyword>
<keyword evidence="11" id="KW-0106">Calcium</keyword>
<feature type="disulfide bond" evidence="24">
    <location>
        <begin position="393"/>
        <end position="420"/>
    </location>
</feature>